<feature type="region of interest" description="Disordered" evidence="1">
    <location>
        <begin position="235"/>
        <end position="285"/>
    </location>
</feature>
<dbReference type="PANTHER" id="PTHR34482">
    <property type="entry name" value="DNA DAMAGE-INDUCIBLE PROTEIN 1-LIKE"/>
    <property type="match status" value="1"/>
</dbReference>
<accession>A0A6V7P4W6</accession>
<dbReference type="Pfam" id="PF03732">
    <property type="entry name" value="Retrotrans_gag"/>
    <property type="match status" value="1"/>
</dbReference>
<evidence type="ECO:0000259" key="2">
    <source>
        <dbReference type="Pfam" id="PF03732"/>
    </source>
</evidence>
<feature type="compositionally biased region" description="Gly residues" evidence="1">
    <location>
        <begin position="329"/>
        <end position="339"/>
    </location>
</feature>
<protein>
    <recommendedName>
        <fullName evidence="2">Retrotransposon gag domain-containing protein</fullName>
    </recommendedName>
</protein>
<sequence>MPTTRSKSVGADDAATFEEAETSATSGSGEVRELRSQLAALTDLVTQQAAAARQQADAAYLRHHQLRRCNPRIFDGEKADHWIVEKWLMHTEKLFHDTFVEERDRVWLAPHHLEGEAYIWWLGIQDNPNTDLAIISWKRFKELLLEHYFPVSVKRKIEQDLPEICQGDRTVAEYEREFTRLLHCVPFVVRDNEDKARIFERGLRASIFRLVQSSNLQTYRDVVNRALIVESGAADLQERREGSNKEKGKRPAAEGTSQRHSRRSPRHPRNRSQSRGRGTSAQQGGSERCQTLSCVICGGRHYLQQRSQGRGRDPKGVRQPPPRFRRAGAGAGAGAGASGAGERRRLGEGAGAGAASGWPGRPEPARVARARGREGTSRRCEIPSVLLWRLVGSSGECRDKFESRWRQIDVKRTPCDARAAYREEFCKTTAFSTCCTGTSSGAVPVQPARIGLAALGLALYRYRSPCTGTRGRCEGI</sequence>
<feature type="compositionally biased region" description="Basic and acidic residues" evidence="1">
    <location>
        <begin position="363"/>
        <end position="373"/>
    </location>
</feature>
<dbReference type="EMBL" id="LR862145">
    <property type="protein sequence ID" value="CAD1825871.1"/>
    <property type="molecule type" value="Genomic_DNA"/>
</dbReference>
<feature type="compositionally biased region" description="Basic and acidic residues" evidence="1">
    <location>
        <begin position="236"/>
        <end position="252"/>
    </location>
</feature>
<feature type="compositionally biased region" description="Polar residues" evidence="1">
    <location>
        <begin position="276"/>
        <end position="285"/>
    </location>
</feature>
<organism evidence="3">
    <name type="scientific">Ananas comosus var. bracteatus</name>
    <name type="common">red pineapple</name>
    <dbReference type="NCBI Taxonomy" id="296719"/>
    <lineage>
        <taxon>Eukaryota</taxon>
        <taxon>Viridiplantae</taxon>
        <taxon>Streptophyta</taxon>
        <taxon>Embryophyta</taxon>
        <taxon>Tracheophyta</taxon>
        <taxon>Spermatophyta</taxon>
        <taxon>Magnoliopsida</taxon>
        <taxon>Liliopsida</taxon>
        <taxon>Poales</taxon>
        <taxon>Bromeliaceae</taxon>
        <taxon>Bromelioideae</taxon>
        <taxon>Ananas</taxon>
    </lineage>
</organism>
<feature type="compositionally biased region" description="Basic residues" evidence="1">
    <location>
        <begin position="259"/>
        <end position="274"/>
    </location>
</feature>
<feature type="domain" description="Retrotransposon gag" evidence="2">
    <location>
        <begin position="108"/>
        <end position="204"/>
    </location>
</feature>
<feature type="region of interest" description="Disordered" evidence="1">
    <location>
        <begin position="1"/>
        <end position="29"/>
    </location>
</feature>
<name>A0A6V7P4W6_ANACO</name>
<evidence type="ECO:0000256" key="1">
    <source>
        <dbReference type="SAM" id="MobiDB-lite"/>
    </source>
</evidence>
<reference evidence="3" key="1">
    <citation type="submission" date="2020-07" db="EMBL/GenBank/DDBJ databases">
        <authorList>
            <person name="Lin J."/>
        </authorList>
    </citation>
    <scope>NUCLEOTIDE SEQUENCE</scope>
</reference>
<dbReference type="PANTHER" id="PTHR34482:SF36">
    <property type="entry name" value="RETROTRANSPOSON GAG DOMAIN-CONTAINING PROTEIN"/>
    <property type="match status" value="1"/>
</dbReference>
<dbReference type="AlphaFoldDB" id="A0A6V7P4W6"/>
<dbReference type="InterPro" id="IPR005162">
    <property type="entry name" value="Retrotrans_gag_dom"/>
</dbReference>
<proteinExistence type="predicted"/>
<gene>
    <name evidence="3" type="ORF">CB5_LOCUS9082</name>
</gene>
<feature type="region of interest" description="Disordered" evidence="1">
    <location>
        <begin position="305"/>
        <end position="373"/>
    </location>
</feature>
<evidence type="ECO:0000313" key="3">
    <source>
        <dbReference type="EMBL" id="CAD1825871.1"/>
    </source>
</evidence>